<dbReference type="InterPro" id="IPR036075">
    <property type="entry name" value="ARMT-1-like_metal-bd_sf"/>
</dbReference>
<evidence type="ECO:0000256" key="3">
    <source>
        <dbReference type="ARBA" id="ARBA00022723"/>
    </source>
</evidence>
<evidence type="ECO:0000313" key="10">
    <source>
        <dbReference type="Proteomes" id="UP000054498"/>
    </source>
</evidence>
<dbReference type="Pfam" id="PF01937">
    <property type="entry name" value="ARMT1-like_dom"/>
    <property type="match status" value="1"/>
</dbReference>
<dbReference type="GO" id="GO:0006974">
    <property type="term" value="P:DNA damage response"/>
    <property type="evidence" value="ECO:0007669"/>
    <property type="project" value="TreeGrafter"/>
</dbReference>
<dbReference type="GO" id="GO:0097023">
    <property type="term" value="F:fructose 6-phosphate aldolase activity"/>
    <property type="evidence" value="ECO:0007669"/>
    <property type="project" value="RHEA"/>
</dbReference>
<dbReference type="AlphaFoldDB" id="A0A0D2LQP5"/>
<keyword evidence="4 7" id="KW-0378">Hydrolase</keyword>
<dbReference type="PANTHER" id="PTHR12260">
    <property type="entry name" value="DAMAGE-CONTROL PHOSPHATASE ARMT1"/>
    <property type="match status" value="1"/>
</dbReference>
<dbReference type="GO" id="GO:0005634">
    <property type="term" value="C:nucleus"/>
    <property type="evidence" value="ECO:0007669"/>
    <property type="project" value="TreeGrafter"/>
</dbReference>
<protein>
    <recommendedName>
        <fullName evidence="7">Sugar phosphate phosphatase</fullName>
        <ecNumber evidence="7">3.1.3.-</ecNumber>
    </recommendedName>
</protein>
<keyword evidence="5 7" id="KW-0464">Manganese</keyword>
<dbReference type="KEGG" id="mng:MNEG_13924"/>
<comment type="catalytic activity">
    <reaction evidence="6 7">
        <text>beta-D-fructose 6-phosphate = dihydroxyacetone + D-glyceraldehyde 3-phosphate</text>
        <dbReference type="Rhea" id="RHEA:28002"/>
        <dbReference type="ChEBI" id="CHEBI:16016"/>
        <dbReference type="ChEBI" id="CHEBI:57634"/>
        <dbReference type="ChEBI" id="CHEBI:59776"/>
    </reaction>
</comment>
<sequence>MRPEQLSYHIKYSYILSVRSYDPFELQKLQALLKSGSAVAELAAAGEKLLADQAAAGVGAAATKAHLQEVFQYALWGNKTDLSMLVDASKLDVNASVKSAAQGAGAAGALILDQFEDVWAGLESKAAGGRVDVILDNAGLELYTDLLLADFLIESGLADQVHLHGKLLPWFVSDTMEKDLEIVLAALEGAAPPEGMQARRLDLFLASSRRPAPPLSAAQVQQQQWGPVQRLAQRWRGHLAAGRWVYKDHAFWTTPFPFWWMQQVSPDLYADLAASKLLIFKGDLNYRQAHMPTPANASLHDAGACVTGVSPSLKLAFDCRWPLDAPFTDALGPFRPAPLVTLRTLKADVMAGLAPGQGAALDKVDSQWQVNGKFGVVQYAP</sequence>
<dbReference type="InterPro" id="IPR039763">
    <property type="entry name" value="ARMT1"/>
</dbReference>
<comment type="domain">
    <text evidence="7">Subfamily III proteins have a conserved RTxK motif about 40-50 residues from the C-terminus; the threonine may be replaced by serine or cysteine.</text>
</comment>
<dbReference type="OrthoDB" id="541375at2759"/>
<proteinExistence type="inferred from homology"/>
<accession>A0A0D2LQP5</accession>
<dbReference type="EMBL" id="KK104353">
    <property type="protein sequence ID" value="KIY94039.1"/>
    <property type="molecule type" value="Genomic_DNA"/>
</dbReference>
<dbReference type="STRING" id="145388.A0A0D2LQP5"/>
<dbReference type="RefSeq" id="XP_013893059.1">
    <property type="nucleotide sequence ID" value="XM_014037605.1"/>
</dbReference>
<dbReference type="GeneID" id="25731435"/>
<reference evidence="9 10" key="1">
    <citation type="journal article" date="2013" name="BMC Genomics">
        <title>Reconstruction of the lipid metabolism for the microalga Monoraphidium neglectum from its genome sequence reveals characteristics suitable for biofuel production.</title>
        <authorList>
            <person name="Bogen C."/>
            <person name="Al-Dilaimi A."/>
            <person name="Albersmeier A."/>
            <person name="Wichmann J."/>
            <person name="Grundmann M."/>
            <person name="Rupp O."/>
            <person name="Lauersen K.J."/>
            <person name="Blifernez-Klassen O."/>
            <person name="Kalinowski J."/>
            <person name="Goesmann A."/>
            <person name="Mussgnug J.H."/>
            <person name="Kruse O."/>
        </authorList>
    </citation>
    <scope>NUCLEOTIDE SEQUENCE [LARGE SCALE GENOMIC DNA]</scope>
    <source>
        <strain evidence="9 10">SAG 48.87</strain>
    </source>
</reference>
<feature type="domain" description="Damage-control phosphatase ARMT1-like metal-binding" evidence="8">
    <location>
        <begin position="19"/>
        <end position="360"/>
    </location>
</feature>
<evidence type="ECO:0000256" key="4">
    <source>
        <dbReference type="ARBA" id="ARBA00022801"/>
    </source>
</evidence>
<dbReference type="PANTHER" id="PTHR12260:SF6">
    <property type="entry name" value="DAMAGE-CONTROL PHOSPHATASE ARMT1"/>
    <property type="match status" value="1"/>
</dbReference>
<dbReference type="Proteomes" id="UP000054498">
    <property type="component" value="Unassembled WGS sequence"/>
</dbReference>
<evidence type="ECO:0000313" key="9">
    <source>
        <dbReference type="EMBL" id="KIY94039.1"/>
    </source>
</evidence>
<dbReference type="GO" id="GO:0046872">
    <property type="term" value="F:metal ion binding"/>
    <property type="evidence" value="ECO:0007669"/>
    <property type="project" value="UniProtKB-UniRule"/>
</dbReference>
<dbReference type="Gene3D" id="3.40.50.10880">
    <property type="entry name" value="Uncharacterised protein PF01937, DUF89, domain 3"/>
    <property type="match status" value="1"/>
</dbReference>
<evidence type="ECO:0000259" key="8">
    <source>
        <dbReference type="Pfam" id="PF01937"/>
    </source>
</evidence>
<comment type="similarity">
    <text evidence="2 7">Belongs to the damage-control phosphatase family. Sugar phosphate phosphatase III subfamily.</text>
</comment>
<dbReference type="InterPro" id="IPR002791">
    <property type="entry name" value="ARMT1-like_metal-bd"/>
</dbReference>
<organism evidence="9 10">
    <name type="scientific">Monoraphidium neglectum</name>
    <dbReference type="NCBI Taxonomy" id="145388"/>
    <lineage>
        <taxon>Eukaryota</taxon>
        <taxon>Viridiplantae</taxon>
        <taxon>Chlorophyta</taxon>
        <taxon>core chlorophytes</taxon>
        <taxon>Chlorophyceae</taxon>
        <taxon>CS clade</taxon>
        <taxon>Sphaeropleales</taxon>
        <taxon>Selenastraceae</taxon>
        <taxon>Monoraphidium</taxon>
    </lineage>
</organism>
<name>A0A0D2LQP5_9CHLO</name>
<dbReference type="SUPFAM" id="SSF111321">
    <property type="entry name" value="AF1104-like"/>
    <property type="match status" value="1"/>
</dbReference>
<evidence type="ECO:0000256" key="2">
    <source>
        <dbReference type="ARBA" id="ARBA00009519"/>
    </source>
</evidence>
<comment type="catalytic activity">
    <reaction evidence="1 7">
        <text>beta-D-fructose 1-phosphate + H2O = D-fructose + phosphate</text>
        <dbReference type="Rhea" id="RHEA:35603"/>
        <dbReference type="ChEBI" id="CHEBI:15377"/>
        <dbReference type="ChEBI" id="CHEBI:37721"/>
        <dbReference type="ChEBI" id="CHEBI:43474"/>
        <dbReference type="ChEBI" id="CHEBI:138881"/>
    </reaction>
</comment>
<evidence type="ECO:0000256" key="5">
    <source>
        <dbReference type="ARBA" id="ARBA00023211"/>
    </source>
</evidence>
<dbReference type="GO" id="GO:0103026">
    <property type="term" value="F:fructose-1-phosphatase activity"/>
    <property type="evidence" value="ECO:0007669"/>
    <property type="project" value="RHEA"/>
</dbReference>
<evidence type="ECO:0000256" key="7">
    <source>
        <dbReference type="RuleBase" id="RU367030"/>
    </source>
</evidence>
<comment type="function">
    <text evidence="7">Metal-dependent phosphatase that shows phosphatase activity against several substrates, including fructose-1-phosphate and fructose-6-phosphate. Its preference for fructose-1-phosphate, a strong glycating agent that causes DNA damage rather than a canonical yeast metabolite, suggests a damage-control function in hexose phosphate metabolism.</text>
</comment>
<comment type="cofactor">
    <cofactor evidence="7">
        <name>Mn(2+)</name>
        <dbReference type="ChEBI" id="CHEBI:29035"/>
    </cofactor>
    <cofactor evidence="7">
        <name>Ni(2+)</name>
        <dbReference type="ChEBI" id="CHEBI:49786"/>
    </cofactor>
</comment>
<keyword evidence="3 7" id="KW-0479">Metal-binding</keyword>
<dbReference type="EC" id="3.1.3.-" evidence="7"/>
<evidence type="ECO:0000256" key="6">
    <source>
        <dbReference type="ARBA" id="ARBA00048809"/>
    </source>
</evidence>
<keyword evidence="10" id="KW-1185">Reference proteome</keyword>
<gene>
    <name evidence="9" type="ORF">MNEG_13924</name>
</gene>
<evidence type="ECO:0000256" key="1">
    <source>
        <dbReference type="ARBA" id="ARBA00001326"/>
    </source>
</evidence>